<dbReference type="Proteomes" id="UP000075260">
    <property type="component" value="Unassembled WGS sequence"/>
</dbReference>
<accession>A0A150QZ58</accession>
<evidence type="ECO:0000256" key="1">
    <source>
        <dbReference type="SAM" id="MobiDB-lite"/>
    </source>
</evidence>
<name>A0A150QZ58_SORCE</name>
<organism evidence="2 3">
    <name type="scientific">Sorangium cellulosum</name>
    <name type="common">Polyangium cellulosum</name>
    <dbReference type="NCBI Taxonomy" id="56"/>
    <lineage>
        <taxon>Bacteria</taxon>
        <taxon>Pseudomonadati</taxon>
        <taxon>Myxococcota</taxon>
        <taxon>Polyangia</taxon>
        <taxon>Polyangiales</taxon>
        <taxon>Polyangiaceae</taxon>
        <taxon>Sorangium</taxon>
    </lineage>
</organism>
<gene>
    <name evidence="2" type="ORF">BE15_06410</name>
</gene>
<feature type="compositionally biased region" description="Low complexity" evidence="1">
    <location>
        <begin position="106"/>
        <end position="118"/>
    </location>
</feature>
<feature type="region of interest" description="Disordered" evidence="1">
    <location>
        <begin position="77"/>
        <end position="127"/>
    </location>
</feature>
<sequence length="127" mass="14252">MASSHVIYKMGVLSSRGAPMPKRRRFSSNGMRRSGNVIHVSSTLMWELSWVRKMGLEDIDWDPLRDCLCCRAERAARGETVEDLAPPPSDTQPKLLLRRDDDEDATSSASPSRARTTRGGMRHPTLL</sequence>
<dbReference type="EMBL" id="JEMA01000199">
    <property type="protein sequence ID" value="KYF73300.1"/>
    <property type="molecule type" value="Genomic_DNA"/>
</dbReference>
<reference evidence="2 3" key="1">
    <citation type="submission" date="2014-02" db="EMBL/GenBank/DDBJ databases">
        <title>The small core and large imbalanced accessory genome model reveals a collaborative survival strategy of Sorangium cellulosum strains in nature.</title>
        <authorList>
            <person name="Han K."/>
            <person name="Peng R."/>
            <person name="Blom J."/>
            <person name="Li Y.-Z."/>
        </authorList>
    </citation>
    <scope>NUCLEOTIDE SEQUENCE [LARGE SCALE GENOMIC DNA]</scope>
    <source>
        <strain evidence="2 3">So0008-312</strain>
    </source>
</reference>
<protein>
    <submittedName>
        <fullName evidence="2">Uncharacterized protein</fullName>
    </submittedName>
</protein>
<evidence type="ECO:0000313" key="3">
    <source>
        <dbReference type="Proteomes" id="UP000075260"/>
    </source>
</evidence>
<dbReference type="AlphaFoldDB" id="A0A150QZ58"/>
<proteinExistence type="predicted"/>
<evidence type="ECO:0000313" key="2">
    <source>
        <dbReference type="EMBL" id="KYF73300.1"/>
    </source>
</evidence>
<comment type="caution">
    <text evidence="2">The sequence shown here is derived from an EMBL/GenBank/DDBJ whole genome shotgun (WGS) entry which is preliminary data.</text>
</comment>